<sequence>MKRLILLLLAAVPAFAQGPLIPPVGPPVPSMKTLDQIEARTPIESLPITISAPGSYYFTKNLQHTGAGHAITITSNNVTLDLGGFTLSSTAAVSGRGIVVNGGLNNITIRNGNITGTTTVSISGAPPSQTWTATPGGFETGLYADAASGIPFGAFRNMTVENLQVSGCRTWGIVAYYATVTNSSVASNGSEGLIVSEGTVNNCIAKYNGSSGISGATVYGSSAQHNGGRGIFGTTVTSSASMFNAQDGILASSGSVTACTALYNHASTGTYYDLNATDAVIASTKYGTGNVTGSSIDGERRTAIDSLPVTISTPGSYYFTKNLESTGGGHAITITSNNVTLDLGGFTLSSTAAVTARGIVVNGGLTNITIKNGNITGTTTVSVSGAPPSQTWTATPGGFETGLYADASSGYPYGAFRNMTVENLQVSGCRTWGIVAYYATVTNSSVASNGSEGLIVSEGTVTNCIAKYNGSSGISGATVTGSSAQHNGGRGMFGNTITSSVAMFNGQDGILASSGSVTSSTALYNHTSTGTYYDLNATDAVVALSKYGTGLTTGSTLTGNKTP</sequence>
<gene>
    <name evidence="2" type="ORF">WKV53_20465</name>
</gene>
<reference evidence="2 3" key="1">
    <citation type="submission" date="2024-04" db="EMBL/GenBank/DDBJ databases">
        <title>Luteolibacter sp. isolated from soil.</title>
        <authorList>
            <person name="An J."/>
        </authorList>
    </citation>
    <scope>NUCLEOTIDE SEQUENCE [LARGE SCALE GENOMIC DNA]</scope>
    <source>
        <strain evidence="2 3">Y139</strain>
    </source>
</reference>
<evidence type="ECO:0000313" key="3">
    <source>
        <dbReference type="Proteomes" id="UP001371305"/>
    </source>
</evidence>
<dbReference type="EMBL" id="JBBUKT010000009">
    <property type="protein sequence ID" value="MEK7952898.1"/>
    <property type="molecule type" value="Genomic_DNA"/>
</dbReference>
<protein>
    <submittedName>
        <fullName evidence="2">Right-handed parallel beta-helix repeat-containing protein</fullName>
    </submittedName>
</protein>
<keyword evidence="3" id="KW-1185">Reference proteome</keyword>
<accession>A0ABU9AZB2</accession>
<organism evidence="2 3">
    <name type="scientific">Luteolibacter soli</name>
    <dbReference type="NCBI Taxonomy" id="3135280"/>
    <lineage>
        <taxon>Bacteria</taxon>
        <taxon>Pseudomonadati</taxon>
        <taxon>Verrucomicrobiota</taxon>
        <taxon>Verrucomicrobiia</taxon>
        <taxon>Verrucomicrobiales</taxon>
        <taxon>Verrucomicrobiaceae</taxon>
        <taxon>Luteolibacter</taxon>
    </lineage>
</organism>
<feature type="chain" id="PRO_5045531055" evidence="1">
    <location>
        <begin position="17"/>
        <end position="563"/>
    </location>
</feature>
<dbReference type="Proteomes" id="UP001371305">
    <property type="component" value="Unassembled WGS sequence"/>
</dbReference>
<dbReference type="InterPro" id="IPR012334">
    <property type="entry name" value="Pectin_lyas_fold"/>
</dbReference>
<dbReference type="SMART" id="SM00710">
    <property type="entry name" value="PbH1"/>
    <property type="match status" value="8"/>
</dbReference>
<dbReference type="InterPro" id="IPR006626">
    <property type="entry name" value="PbH1"/>
</dbReference>
<dbReference type="SUPFAM" id="SSF51126">
    <property type="entry name" value="Pectin lyase-like"/>
    <property type="match status" value="2"/>
</dbReference>
<dbReference type="InterPro" id="IPR011050">
    <property type="entry name" value="Pectin_lyase_fold/virulence"/>
</dbReference>
<name>A0ABU9AZB2_9BACT</name>
<proteinExistence type="predicted"/>
<comment type="caution">
    <text evidence="2">The sequence shown here is derived from an EMBL/GenBank/DDBJ whole genome shotgun (WGS) entry which is preliminary data.</text>
</comment>
<evidence type="ECO:0000313" key="2">
    <source>
        <dbReference type="EMBL" id="MEK7952898.1"/>
    </source>
</evidence>
<feature type="signal peptide" evidence="1">
    <location>
        <begin position="1"/>
        <end position="16"/>
    </location>
</feature>
<dbReference type="RefSeq" id="WP_341406658.1">
    <property type="nucleotide sequence ID" value="NZ_JBBUKT010000009.1"/>
</dbReference>
<evidence type="ECO:0000256" key="1">
    <source>
        <dbReference type="SAM" id="SignalP"/>
    </source>
</evidence>
<dbReference type="Gene3D" id="2.160.20.10">
    <property type="entry name" value="Single-stranded right-handed beta-helix, Pectin lyase-like"/>
    <property type="match status" value="2"/>
</dbReference>
<keyword evidence="1" id="KW-0732">Signal</keyword>